<dbReference type="InterPro" id="IPR024984">
    <property type="entry name" value="DUF3888"/>
</dbReference>
<dbReference type="Pfam" id="PF13027">
    <property type="entry name" value="DUF3888"/>
    <property type="match status" value="1"/>
</dbReference>
<evidence type="ECO:0000313" key="1">
    <source>
        <dbReference type="EMBL" id="SDP47691.1"/>
    </source>
</evidence>
<dbReference type="RefSeq" id="WP_090851971.1">
    <property type="nucleotide sequence ID" value="NZ_FNJU01000003.1"/>
</dbReference>
<dbReference type="OrthoDB" id="2452460at2"/>
<dbReference type="Proteomes" id="UP000199159">
    <property type="component" value="Unassembled WGS sequence"/>
</dbReference>
<evidence type="ECO:0008006" key="3">
    <source>
        <dbReference type="Google" id="ProtNLM"/>
    </source>
</evidence>
<reference evidence="2" key="1">
    <citation type="submission" date="2016-10" db="EMBL/GenBank/DDBJ databases">
        <authorList>
            <person name="Varghese N."/>
            <person name="Submissions S."/>
        </authorList>
    </citation>
    <scope>NUCLEOTIDE SEQUENCE [LARGE SCALE GENOMIC DNA]</scope>
    <source>
        <strain evidence="2">IBRC-M10078</strain>
    </source>
</reference>
<organism evidence="1 2">
    <name type="scientific">Litchfieldia salsa</name>
    <dbReference type="NCBI Taxonomy" id="930152"/>
    <lineage>
        <taxon>Bacteria</taxon>
        <taxon>Bacillati</taxon>
        <taxon>Bacillota</taxon>
        <taxon>Bacilli</taxon>
        <taxon>Bacillales</taxon>
        <taxon>Bacillaceae</taxon>
        <taxon>Litchfieldia</taxon>
    </lineage>
</organism>
<proteinExistence type="predicted"/>
<sequence length="135" mass="15701">MTIRYILLVGLLFFLSFPTQIVKAETISNVDGMYVTTEDIIFEIIFPTIDQRVTKEYGKETFVSWQWKRIVGITYNDNHSYDVVVRIEVPVENGDYSEDLVTVRISPSCDSDKINKLKCNHEFKVDILDYEHVSP</sequence>
<protein>
    <recommendedName>
        <fullName evidence="3">DUF3888 domain-containing protein</fullName>
    </recommendedName>
</protein>
<name>A0A1H0T1N0_9BACI</name>
<accession>A0A1H0T1N0</accession>
<evidence type="ECO:0000313" key="2">
    <source>
        <dbReference type="Proteomes" id="UP000199159"/>
    </source>
</evidence>
<keyword evidence="2" id="KW-1185">Reference proteome</keyword>
<gene>
    <name evidence="1" type="ORF">SAMN05216565_103230</name>
</gene>
<dbReference type="EMBL" id="FNJU01000003">
    <property type="protein sequence ID" value="SDP47691.1"/>
    <property type="molecule type" value="Genomic_DNA"/>
</dbReference>
<dbReference type="AlphaFoldDB" id="A0A1H0T1N0"/>